<sequence length="508" mass="54835">MTITQTLGAAIGSLLALCLSVAATAEPLHSIRYDMVIENGRAMDPETGLDAVRHIGISGGTIVAISDQPLTGARTIDATGHIVAPGFIDIHSHSPTPLGLHYQAQDGVTTTLDLEAGAYPLAAYGRLIRDKALINHGSSAGFASARVAVMTDYQQSHGVEPLVKTGDEGKPITRAFLAEASAQELTELKARITEALDAGAIGIGVPLDYVSAAVKTPELDMLFALAASHDAPLFIHIRRGLAGDPAGLDEAIAMARKHGSRTLICHMSHSAIQNTGLFLEKVRAARREGVDIWAEVLPYNAGSVFIGAAAFQRDWKAIFNIDYGDIQLAATGEWFTKESFERTQRDNPRADIIHHYLKEEWTRMLVAAPDVIISSDGLVARTTEENIPPQGVGSFAKILGKYVRDEQALDMMTALSKMSLQPAQLLEKSAPVFRLKGRLQIGMDADLTIFDPKTVRANTTYEQPHQASTGVNWLLVDGKLVIADGALRPDMFPGQFLRATPRRKLPSR</sequence>
<feature type="signal peptide" evidence="1">
    <location>
        <begin position="1"/>
        <end position="25"/>
    </location>
</feature>
<dbReference type="SUPFAM" id="SSF51556">
    <property type="entry name" value="Metallo-dependent hydrolases"/>
    <property type="match status" value="1"/>
</dbReference>
<feature type="chain" id="PRO_5013178717" evidence="1">
    <location>
        <begin position="26"/>
        <end position="508"/>
    </location>
</feature>
<evidence type="ECO:0000256" key="1">
    <source>
        <dbReference type="SAM" id="SignalP"/>
    </source>
</evidence>
<proteinExistence type="predicted"/>
<gene>
    <name evidence="3" type="ORF">SAMN02745824_0105</name>
</gene>
<feature type="domain" description="Amidohydrolase 3" evidence="2">
    <location>
        <begin position="74"/>
        <end position="481"/>
    </location>
</feature>
<dbReference type="SUPFAM" id="SSF51338">
    <property type="entry name" value="Composite domain of metallo-dependent hydrolases"/>
    <property type="match status" value="1"/>
</dbReference>
<accession>A0A1N6CM65</accession>
<dbReference type="Gene3D" id="3.20.20.140">
    <property type="entry name" value="Metal-dependent hydrolases"/>
    <property type="match status" value="1"/>
</dbReference>
<evidence type="ECO:0000313" key="4">
    <source>
        <dbReference type="Proteomes" id="UP000185192"/>
    </source>
</evidence>
<dbReference type="STRING" id="1123272.SAMN02745824_0105"/>
<evidence type="ECO:0000259" key="2">
    <source>
        <dbReference type="Pfam" id="PF07969"/>
    </source>
</evidence>
<dbReference type="Proteomes" id="UP000185192">
    <property type="component" value="Unassembled WGS sequence"/>
</dbReference>
<reference evidence="4" key="1">
    <citation type="submission" date="2016-11" db="EMBL/GenBank/DDBJ databases">
        <authorList>
            <person name="Varghese N."/>
            <person name="Submissions S."/>
        </authorList>
    </citation>
    <scope>NUCLEOTIDE SEQUENCE [LARGE SCALE GENOMIC DNA]</scope>
    <source>
        <strain evidence="4">DSM 22363</strain>
    </source>
</reference>
<dbReference type="OrthoDB" id="9766983at2"/>
<dbReference type="PANTHER" id="PTHR11647">
    <property type="entry name" value="HYDRANTOINASE/DIHYDROPYRIMIDINASE FAMILY MEMBER"/>
    <property type="match status" value="1"/>
</dbReference>
<dbReference type="InterPro" id="IPR013108">
    <property type="entry name" value="Amidohydro_3"/>
</dbReference>
<dbReference type="InterPro" id="IPR050378">
    <property type="entry name" value="Metallo-dep_Hydrolases_sf"/>
</dbReference>
<dbReference type="RefSeq" id="WP_074203227.1">
    <property type="nucleotide sequence ID" value="NZ_FSQW01000001.1"/>
</dbReference>
<dbReference type="InterPro" id="IPR032466">
    <property type="entry name" value="Metal_Hydrolase"/>
</dbReference>
<keyword evidence="1" id="KW-0732">Signal</keyword>
<dbReference type="EMBL" id="FSQW01000001">
    <property type="protein sequence ID" value="SIN59577.1"/>
    <property type="molecule type" value="Genomic_DNA"/>
</dbReference>
<dbReference type="AlphaFoldDB" id="A0A1N6CM65"/>
<dbReference type="Pfam" id="PF07969">
    <property type="entry name" value="Amidohydro_3"/>
    <property type="match status" value="1"/>
</dbReference>
<dbReference type="PANTHER" id="PTHR11647:SF1">
    <property type="entry name" value="COLLAPSIN RESPONSE MEDIATOR PROTEIN"/>
    <property type="match status" value="1"/>
</dbReference>
<name>A0A1N6CM65_9SPHN</name>
<keyword evidence="4" id="KW-1185">Reference proteome</keyword>
<evidence type="ECO:0000313" key="3">
    <source>
        <dbReference type="EMBL" id="SIN59577.1"/>
    </source>
</evidence>
<dbReference type="NCBIfam" id="NF006560">
    <property type="entry name" value="PRK09061.1"/>
    <property type="match status" value="1"/>
</dbReference>
<protein>
    <submittedName>
        <fullName evidence="3">Dihydroorotase</fullName>
    </submittedName>
</protein>
<dbReference type="Gene3D" id="2.30.40.10">
    <property type="entry name" value="Urease, subunit C, domain 1"/>
    <property type="match status" value="2"/>
</dbReference>
<dbReference type="GO" id="GO:0016810">
    <property type="term" value="F:hydrolase activity, acting on carbon-nitrogen (but not peptide) bonds"/>
    <property type="evidence" value="ECO:0007669"/>
    <property type="project" value="InterPro"/>
</dbReference>
<organism evidence="3 4">
    <name type="scientific">Parasphingorhabdus marina DSM 22363</name>
    <dbReference type="NCBI Taxonomy" id="1123272"/>
    <lineage>
        <taxon>Bacteria</taxon>
        <taxon>Pseudomonadati</taxon>
        <taxon>Pseudomonadota</taxon>
        <taxon>Alphaproteobacteria</taxon>
        <taxon>Sphingomonadales</taxon>
        <taxon>Sphingomonadaceae</taxon>
        <taxon>Parasphingorhabdus</taxon>
    </lineage>
</organism>
<dbReference type="InterPro" id="IPR011059">
    <property type="entry name" value="Metal-dep_hydrolase_composite"/>
</dbReference>